<feature type="compositionally biased region" description="Basic residues" evidence="1">
    <location>
        <begin position="479"/>
        <end position="491"/>
    </location>
</feature>
<dbReference type="InterPro" id="IPR011989">
    <property type="entry name" value="ARM-like"/>
</dbReference>
<dbReference type="SUPFAM" id="SSF48371">
    <property type="entry name" value="ARM repeat"/>
    <property type="match status" value="1"/>
</dbReference>
<organism evidence="2 3">
    <name type="scientific">Pocillopora meandrina</name>
    <dbReference type="NCBI Taxonomy" id="46732"/>
    <lineage>
        <taxon>Eukaryota</taxon>
        <taxon>Metazoa</taxon>
        <taxon>Cnidaria</taxon>
        <taxon>Anthozoa</taxon>
        <taxon>Hexacorallia</taxon>
        <taxon>Scleractinia</taxon>
        <taxon>Astrocoeniina</taxon>
        <taxon>Pocilloporidae</taxon>
        <taxon>Pocillopora</taxon>
    </lineage>
</organism>
<dbReference type="GO" id="GO:0070197">
    <property type="term" value="P:meiotic attachment of telomere to nuclear envelope"/>
    <property type="evidence" value="ECO:0007669"/>
    <property type="project" value="InterPro"/>
</dbReference>
<dbReference type="AlphaFoldDB" id="A0AAU9XI99"/>
<gene>
    <name evidence="2" type="ORF">PMEA_00023903</name>
</gene>
<sequence length="585" mass="65548">MDAGSHSPEKEIEDVKLLVESLEYQKDDSSQQQQALKVLAEILSKNKRAQDYLCSSNGMEYVLSLCKTMTSPTVVQSALYTLAMAAEGNDFCQRVLTNKSVFNVLRCNLQAKNIKAAMTSAFLVMTICTQNCNGQNLARETKCLHSLCDLYKSCLPIHRLSTSTGDESGKKWFDNLDKNCLQLWTAVVVALHSLLQNPQNAQNQKLCCRLFPAIVNLLLLVTEQHEILQPTISLLAAIVSENAECQSKVRLLGGLRALVIRLKQVVDLKEHVEQDILFMSRVVNTLGSIIAGHVICQDSAADLGLVTLLLKCFAVINQATRVDDAAAKQFKTKCILALSICIDQSERNQQLLRDGGGVEALIELLTKEQSEEFRRVAIFILHCITGKSKGISANFHLEVLTQPSPSRVETKEVGEQCSFESTLENHFTQVNFDLKTLIGHLSPTKDAQTQTSSRTTAGQYDTDIGDDRPSDEVSQENFRRHRTSTPRKRRSVISTKVLKPFARSKTTQWRMKHPEMAMKTKPDQTFVTPGTSSPSRHLEKCEACETVLNSKNFLKTLRRCSNRCSYHRGLDRCLRRIISDLQKQK</sequence>
<evidence type="ECO:0000313" key="3">
    <source>
        <dbReference type="Proteomes" id="UP001159428"/>
    </source>
</evidence>
<dbReference type="InterPro" id="IPR016024">
    <property type="entry name" value="ARM-type_fold"/>
</dbReference>
<dbReference type="PANTHER" id="PTHR14014">
    <property type="entry name" value="TELOMERE REPEATS-BINDING BOUQUET FORMATION PROTEIN 1"/>
    <property type="match status" value="1"/>
</dbReference>
<evidence type="ECO:0000256" key="1">
    <source>
        <dbReference type="SAM" id="MobiDB-lite"/>
    </source>
</evidence>
<keyword evidence="3" id="KW-1185">Reference proteome</keyword>
<feature type="region of interest" description="Disordered" evidence="1">
    <location>
        <begin position="443"/>
        <end position="491"/>
    </location>
</feature>
<comment type="caution">
    <text evidence="2">The sequence shown here is derived from an EMBL/GenBank/DDBJ whole genome shotgun (WGS) entry which is preliminary data.</text>
</comment>
<dbReference type="Gene3D" id="1.25.10.10">
    <property type="entry name" value="Leucine-rich Repeat Variant"/>
    <property type="match status" value="2"/>
</dbReference>
<dbReference type="EMBL" id="CALNXJ010000044">
    <property type="protein sequence ID" value="CAH3148472.1"/>
    <property type="molecule type" value="Genomic_DNA"/>
</dbReference>
<feature type="compositionally biased region" description="Polar residues" evidence="1">
    <location>
        <begin position="445"/>
        <end position="459"/>
    </location>
</feature>
<protein>
    <submittedName>
        <fullName evidence="2">Uncharacterized protein</fullName>
    </submittedName>
</protein>
<dbReference type="GO" id="GO:0007129">
    <property type="term" value="P:homologous chromosome pairing at meiosis"/>
    <property type="evidence" value="ECO:0007669"/>
    <property type="project" value="TreeGrafter"/>
</dbReference>
<proteinExistence type="predicted"/>
<dbReference type="Proteomes" id="UP001159428">
    <property type="component" value="Unassembled WGS sequence"/>
</dbReference>
<accession>A0AAU9XI99</accession>
<dbReference type="InterPro" id="IPR042359">
    <property type="entry name" value="TERB1"/>
</dbReference>
<reference evidence="2 3" key="1">
    <citation type="submission" date="2022-05" db="EMBL/GenBank/DDBJ databases">
        <authorList>
            <consortium name="Genoscope - CEA"/>
            <person name="William W."/>
        </authorList>
    </citation>
    <scope>NUCLEOTIDE SEQUENCE [LARGE SCALE GENOMIC DNA]</scope>
</reference>
<name>A0AAU9XI99_9CNID</name>
<dbReference type="PANTHER" id="PTHR14014:SF0">
    <property type="entry name" value="TELOMERE REPEATS-BINDING BOUQUET FORMATION PROTEIN 1"/>
    <property type="match status" value="1"/>
</dbReference>
<evidence type="ECO:0000313" key="2">
    <source>
        <dbReference type="EMBL" id="CAH3148472.1"/>
    </source>
</evidence>